<comment type="similarity">
    <text evidence="4">Belongs to the cyclic nucleotide phosphodiesterase class-III family.</text>
</comment>
<dbReference type="InterPro" id="IPR040869">
    <property type="entry name" value="CNP_C"/>
</dbReference>
<dbReference type="Proteomes" id="UP000198972">
    <property type="component" value="Unassembled WGS sequence"/>
</dbReference>
<dbReference type="EMBL" id="FNBG01000001">
    <property type="protein sequence ID" value="SDE58294.1"/>
    <property type="molecule type" value="Genomic_DNA"/>
</dbReference>
<dbReference type="InterPro" id="IPR050884">
    <property type="entry name" value="CNP_phosphodiesterase-III"/>
</dbReference>
<dbReference type="Gene3D" id="1.10.246.180">
    <property type="match status" value="1"/>
</dbReference>
<dbReference type="InterPro" id="IPR012365">
    <property type="entry name" value="Pesteras_lmo2642"/>
</dbReference>
<name>A0A1G7E3K5_9BACL</name>
<dbReference type="AlphaFoldDB" id="A0A1G7E3K5"/>
<dbReference type="Pfam" id="PF00149">
    <property type="entry name" value="Metallophos"/>
    <property type="match status" value="1"/>
</dbReference>
<accession>A0A1G7E3K5</accession>
<evidence type="ECO:0000256" key="4">
    <source>
        <dbReference type="ARBA" id="ARBA00025742"/>
    </source>
</evidence>
<dbReference type="InterPro" id="IPR029052">
    <property type="entry name" value="Metallo-depent_PP-like"/>
</dbReference>
<dbReference type="PIRSF" id="PIRSF034890">
    <property type="entry name" value="Pesteras_lmo2642"/>
    <property type="match status" value="1"/>
</dbReference>
<evidence type="ECO:0000256" key="3">
    <source>
        <dbReference type="ARBA" id="ARBA00023004"/>
    </source>
</evidence>
<dbReference type="Pfam" id="PF17839">
    <property type="entry name" value="CNP_C_terminal"/>
    <property type="match status" value="1"/>
</dbReference>
<evidence type="ECO:0000313" key="8">
    <source>
        <dbReference type="Proteomes" id="UP000198972"/>
    </source>
</evidence>
<keyword evidence="8" id="KW-1185">Reference proteome</keyword>
<protein>
    <submittedName>
        <fullName evidence="7">3',5'-cyclic AMP phosphodiesterase CpdA</fullName>
    </submittedName>
</protein>
<feature type="domain" description="Cyclic nucleotide phosphodiesterase C-terminal" evidence="6">
    <location>
        <begin position="356"/>
        <end position="460"/>
    </location>
</feature>
<dbReference type="PANTHER" id="PTHR42988:SF2">
    <property type="entry name" value="CYCLIC NUCLEOTIDE PHOSPHODIESTERASE CBUA0032-RELATED"/>
    <property type="match status" value="1"/>
</dbReference>
<evidence type="ECO:0000256" key="2">
    <source>
        <dbReference type="ARBA" id="ARBA00022801"/>
    </source>
</evidence>
<evidence type="ECO:0000313" key="7">
    <source>
        <dbReference type="EMBL" id="SDE58294.1"/>
    </source>
</evidence>
<dbReference type="SUPFAM" id="SSF56300">
    <property type="entry name" value="Metallo-dependent phosphatases"/>
    <property type="match status" value="1"/>
</dbReference>
<reference evidence="7 8" key="1">
    <citation type="submission" date="2016-10" db="EMBL/GenBank/DDBJ databases">
        <authorList>
            <person name="de Groot N.N."/>
        </authorList>
    </citation>
    <scope>NUCLEOTIDE SEQUENCE [LARGE SCALE GENOMIC DNA]</scope>
    <source>
        <strain evidence="7 8">DSM 28129</strain>
    </source>
</reference>
<sequence length="474" mass="52099">MMVMQQISQSMNIGKRRKSLFALPLLAAIILMGGCNNDSHPSAHSASAVNVNADSVQPVSFWVATDTHYLDKELQDGGTAFDAYVSGGDGKMLPYSEELMEALVYDVEQKKPAFLILSGDLTNNGEASSHKKLAEKLKRIEQAGTSVYVIPGNHDLNNPWARSFSGDKQIVAEYLSDEDFDDLYAEYGYDEALSRDEDSLSYLVQAAPGLWLLMIDSAQYAKNEEYGFPQTDGRILPSTQAWMEKCVKLAAKSQASIITVMHHNLLDHTTMQVSGFRLNNSQEAMKLLRQGGLNLVLSGHIHVQDIRRDPAYREGDEAFPVYDIATGAFAVNPHQYGVMTFDPLSRGVTYNTAAVDVEGWAAATGSNDPNLLGFKSYAEKAFASSSYSKALQQLEDSSFSTADRASMAETMAKLNVYYFAGTAAEHLPEIKAMPGFKLWEQVQGGFMAGYINSMVEEQDESNVSLDMVLNGNTR</sequence>
<dbReference type="STRING" id="670482.SAMN04488542_10131"/>
<evidence type="ECO:0000256" key="1">
    <source>
        <dbReference type="ARBA" id="ARBA00022723"/>
    </source>
</evidence>
<dbReference type="PANTHER" id="PTHR42988">
    <property type="entry name" value="PHOSPHOHYDROLASE"/>
    <property type="match status" value="1"/>
</dbReference>
<keyword evidence="2" id="KW-0378">Hydrolase</keyword>
<dbReference type="GO" id="GO:0016787">
    <property type="term" value="F:hydrolase activity"/>
    <property type="evidence" value="ECO:0007669"/>
    <property type="project" value="UniProtKB-KW"/>
</dbReference>
<dbReference type="InterPro" id="IPR004843">
    <property type="entry name" value="Calcineurin-like_PHP"/>
</dbReference>
<gene>
    <name evidence="7" type="ORF">SAMN04488542_10131</name>
</gene>
<keyword evidence="3" id="KW-0408">Iron</keyword>
<evidence type="ECO:0000259" key="6">
    <source>
        <dbReference type="Pfam" id="PF17839"/>
    </source>
</evidence>
<dbReference type="Gene3D" id="3.60.21.10">
    <property type="match status" value="1"/>
</dbReference>
<keyword evidence="1" id="KW-0479">Metal-binding</keyword>
<proteinExistence type="inferred from homology"/>
<dbReference type="GO" id="GO:0046872">
    <property type="term" value="F:metal ion binding"/>
    <property type="evidence" value="ECO:0007669"/>
    <property type="project" value="UniProtKB-KW"/>
</dbReference>
<feature type="domain" description="Calcineurin-like phosphoesterase" evidence="5">
    <location>
        <begin position="61"/>
        <end position="303"/>
    </location>
</feature>
<organism evidence="7 8">
    <name type="scientific">Fontibacillus panacisegetis</name>
    <dbReference type="NCBI Taxonomy" id="670482"/>
    <lineage>
        <taxon>Bacteria</taxon>
        <taxon>Bacillati</taxon>
        <taxon>Bacillota</taxon>
        <taxon>Bacilli</taxon>
        <taxon>Bacillales</taxon>
        <taxon>Paenibacillaceae</taxon>
        <taxon>Fontibacillus</taxon>
    </lineage>
</organism>
<evidence type="ECO:0000259" key="5">
    <source>
        <dbReference type="Pfam" id="PF00149"/>
    </source>
</evidence>